<evidence type="ECO:0000313" key="3">
    <source>
        <dbReference type="Proteomes" id="UP001054252"/>
    </source>
</evidence>
<reference evidence="2 3" key="1">
    <citation type="journal article" date="2021" name="Commun. Biol.">
        <title>The genome of Shorea leprosula (Dipterocarpaceae) highlights the ecological relevance of drought in aseasonal tropical rainforests.</title>
        <authorList>
            <person name="Ng K.K.S."/>
            <person name="Kobayashi M.J."/>
            <person name="Fawcett J.A."/>
            <person name="Hatakeyama M."/>
            <person name="Paape T."/>
            <person name="Ng C.H."/>
            <person name="Ang C.C."/>
            <person name="Tnah L.H."/>
            <person name="Lee C.T."/>
            <person name="Nishiyama T."/>
            <person name="Sese J."/>
            <person name="O'Brien M.J."/>
            <person name="Copetti D."/>
            <person name="Mohd Noor M.I."/>
            <person name="Ong R.C."/>
            <person name="Putra M."/>
            <person name="Sireger I.Z."/>
            <person name="Indrioko S."/>
            <person name="Kosugi Y."/>
            <person name="Izuno A."/>
            <person name="Isagi Y."/>
            <person name="Lee S.L."/>
            <person name="Shimizu K.K."/>
        </authorList>
    </citation>
    <scope>NUCLEOTIDE SEQUENCE [LARGE SCALE GENOMIC DNA]</scope>
    <source>
        <strain evidence="2">214</strain>
    </source>
</reference>
<dbReference type="Proteomes" id="UP001054252">
    <property type="component" value="Unassembled WGS sequence"/>
</dbReference>
<protein>
    <recommendedName>
        <fullName evidence="4">DUF868 family protein</fullName>
    </recommendedName>
</protein>
<evidence type="ECO:0000313" key="2">
    <source>
        <dbReference type="EMBL" id="GKU87342.1"/>
    </source>
</evidence>
<dbReference type="PANTHER" id="PTHR31972">
    <property type="entry name" value="EXPRESSED PROTEIN"/>
    <property type="match status" value="1"/>
</dbReference>
<dbReference type="PANTHER" id="PTHR31972:SF3">
    <property type="entry name" value="OS09G0416600 PROTEIN"/>
    <property type="match status" value="1"/>
</dbReference>
<dbReference type="EMBL" id="BPVZ01000002">
    <property type="protein sequence ID" value="GKU87342.1"/>
    <property type="molecule type" value="Genomic_DNA"/>
</dbReference>
<name>A0AAV5HLH4_9ROSI</name>
<dbReference type="Pfam" id="PF05910">
    <property type="entry name" value="DUF868"/>
    <property type="match status" value="1"/>
</dbReference>
<accession>A0AAV5HLH4</accession>
<keyword evidence="3" id="KW-1185">Reference proteome</keyword>
<comment type="caution">
    <text evidence="2">The sequence shown here is derived from an EMBL/GenBank/DDBJ whole genome shotgun (WGS) entry which is preliminary data.</text>
</comment>
<organism evidence="2 3">
    <name type="scientific">Rubroshorea leprosula</name>
    <dbReference type="NCBI Taxonomy" id="152421"/>
    <lineage>
        <taxon>Eukaryota</taxon>
        <taxon>Viridiplantae</taxon>
        <taxon>Streptophyta</taxon>
        <taxon>Embryophyta</taxon>
        <taxon>Tracheophyta</taxon>
        <taxon>Spermatophyta</taxon>
        <taxon>Magnoliopsida</taxon>
        <taxon>eudicotyledons</taxon>
        <taxon>Gunneridae</taxon>
        <taxon>Pentapetalae</taxon>
        <taxon>rosids</taxon>
        <taxon>malvids</taxon>
        <taxon>Malvales</taxon>
        <taxon>Dipterocarpaceae</taxon>
        <taxon>Rubroshorea</taxon>
    </lineage>
</organism>
<evidence type="ECO:0008006" key="4">
    <source>
        <dbReference type="Google" id="ProtNLM"/>
    </source>
</evidence>
<proteinExistence type="predicted"/>
<evidence type="ECO:0000256" key="1">
    <source>
        <dbReference type="SAM" id="MobiDB-lite"/>
    </source>
</evidence>
<dbReference type="AlphaFoldDB" id="A0AAV5HLH4"/>
<sequence length="365" mass="41407">MSVKHHYSSSPSFPACFRPSTTTDNHQDPPPPPPGKPNLTTCLYDTQLGLFSLTWSRTFLGYSLHLNLHPAAHCSSPLSLPNSLSFSLLHFHLHIKPFLFWKKQGRKKLAAASIPNAYIFWDLSRAKLGSGPEPESGFYIAVVVKGEMTLVIGDSTKQAFSRTRAQKPPRSQVLLLRKEHVFGNRVYTTKANFGGKNREISIDCRVNEDAKLYFSVDNRRVLQIKRLKWKFRGNEKIEVDGVPIQVSWDVHNWLFDRDLNGGHAVFMFKFENRGSVEQEDEDRSFDEKNGLVLWQQNSGSFSMNPTEWKKMRKSSFLRSTRSSSWSSISSASSGCSSSVMEWASTEENELSSPSGFSLVVYAWKK</sequence>
<dbReference type="InterPro" id="IPR008586">
    <property type="entry name" value="DUF868_pln"/>
</dbReference>
<gene>
    <name evidence="2" type="ORF">SLEP1_g1754</name>
</gene>
<feature type="region of interest" description="Disordered" evidence="1">
    <location>
        <begin position="1"/>
        <end position="38"/>
    </location>
</feature>